<sequence>MNVRLGSHSGHVGLVPGPSIRELGVNEIAHIEGFGHLKGRLAKAKKCASPMPSNFPRVISSQRVRLTRYVHIPWSDYPNFDFGTFVITLLLRFAPLFILLSMGATFLGRFLTTFGSRTNGNLICDINKIADIIPNTGWSLLTKVLKVGRQNGDAFEKVSVCLYIHQKVSSDTRKLCFDDCKKTVSNPRDMDVFRVHFTGLSGVE</sequence>
<name>A0ACD2ZZ84_9AGAR</name>
<protein>
    <submittedName>
        <fullName evidence="1">Uncharacterized protein</fullName>
    </submittedName>
</protein>
<organism evidence="1 2">
    <name type="scientific">Pluteus cervinus</name>
    <dbReference type="NCBI Taxonomy" id="181527"/>
    <lineage>
        <taxon>Eukaryota</taxon>
        <taxon>Fungi</taxon>
        <taxon>Dikarya</taxon>
        <taxon>Basidiomycota</taxon>
        <taxon>Agaricomycotina</taxon>
        <taxon>Agaricomycetes</taxon>
        <taxon>Agaricomycetidae</taxon>
        <taxon>Agaricales</taxon>
        <taxon>Pluteineae</taxon>
        <taxon>Pluteaceae</taxon>
        <taxon>Pluteus</taxon>
    </lineage>
</organism>
<reference evidence="1 2" key="1">
    <citation type="journal article" date="2019" name="Nat. Ecol. Evol.">
        <title>Megaphylogeny resolves global patterns of mushroom evolution.</title>
        <authorList>
            <person name="Varga T."/>
            <person name="Krizsan K."/>
            <person name="Foldi C."/>
            <person name="Dima B."/>
            <person name="Sanchez-Garcia M."/>
            <person name="Sanchez-Ramirez S."/>
            <person name="Szollosi G.J."/>
            <person name="Szarkandi J.G."/>
            <person name="Papp V."/>
            <person name="Albert L."/>
            <person name="Andreopoulos W."/>
            <person name="Angelini C."/>
            <person name="Antonin V."/>
            <person name="Barry K.W."/>
            <person name="Bougher N.L."/>
            <person name="Buchanan P."/>
            <person name="Buyck B."/>
            <person name="Bense V."/>
            <person name="Catcheside P."/>
            <person name="Chovatia M."/>
            <person name="Cooper J."/>
            <person name="Damon W."/>
            <person name="Desjardin D."/>
            <person name="Finy P."/>
            <person name="Geml J."/>
            <person name="Haridas S."/>
            <person name="Hughes K."/>
            <person name="Justo A."/>
            <person name="Karasinski D."/>
            <person name="Kautmanova I."/>
            <person name="Kiss B."/>
            <person name="Kocsube S."/>
            <person name="Kotiranta H."/>
            <person name="LaButti K.M."/>
            <person name="Lechner B.E."/>
            <person name="Liimatainen K."/>
            <person name="Lipzen A."/>
            <person name="Lukacs Z."/>
            <person name="Mihaltcheva S."/>
            <person name="Morgado L.N."/>
            <person name="Niskanen T."/>
            <person name="Noordeloos M.E."/>
            <person name="Ohm R.A."/>
            <person name="Ortiz-Santana B."/>
            <person name="Ovrebo C."/>
            <person name="Racz N."/>
            <person name="Riley R."/>
            <person name="Savchenko A."/>
            <person name="Shiryaev A."/>
            <person name="Soop K."/>
            <person name="Spirin V."/>
            <person name="Szebenyi C."/>
            <person name="Tomsovsky M."/>
            <person name="Tulloss R.E."/>
            <person name="Uehling J."/>
            <person name="Grigoriev I.V."/>
            <person name="Vagvolgyi C."/>
            <person name="Papp T."/>
            <person name="Martin F.M."/>
            <person name="Miettinen O."/>
            <person name="Hibbett D.S."/>
            <person name="Nagy L.G."/>
        </authorList>
    </citation>
    <scope>NUCLEOTIDE SEQUENCE [LARGE SCALE GENOMIC DNA]</scope>
    <source>
        <strain evidence="1 2">NL-1719</strain>
    </source>
</reference>
<evidence type="ECO:0000313" key="2">
    <source>
        <dbReference type="Proteomes" id="UP000308600"/>
    </source>
</evidence>
<keyword evidence="2" id="KW-1185">Reference proteome</keyword>
<gene>
    <name evidence="1" type="ORF">BDN72DRAFT_950021</name>
</gene>
<dbReference type="Proteomes" id="UP000308600">
    <property type="component" value="Unassembled WGS sequence"/>
</dbReference>
<evidence type="ECO:0000313" key="1">
    <source>
        <dbReference type="EMBL" id="TFK58757.1"/>
    </source>
</evidence>
<accession>A0ACD2ZZ84</accession>
<proteinExistence type="predicted"/>
<dbReference type="EMBL" id="ML209206">
    <property type="protein sequence ID" value="TFK58757.1"/>
    <property type="molecule type" value="Genomic_DNA"/>
</dbReference>